<dbReference type="CDD" id="cd01630">
    <property type="entry name" value="HAD_KDO-like"/>
    <property type="match status" value="1"/>
</dbReference>
<dbReference type="PANTHER" id="PTHR21485:SF3">
    <property type="entry name" value="N-ACYLNEURAMINATE CYTIDYLYLTRANSFERASE"/>
    <property type="match status" value="1"/>
</dbReference>
<dbReference type="AlphaFoldDB" id="A0A346B0Q5"/>
<dbReference type="NCBIfam" id="TIGR01670">
    <property type="entry name" value="KdsC-phosphatas"/>
    <property type="match status" value="1"/>
</dbReference>
<name>A0A346B0Q5_9FIRM</name>
<dbReference type="KEGG" id="meg:DKB62_09050"/>
<evidence type="ECO:0000256" key="7">
    <source>
        <dbReference type="PIRSR" id="PIRSR006118-2"/>
    </source>
</evidence>
<keyword evidence="9" id="KW-1185">Reference proteome</keyword>
<feature type="binding site" evidence="7">
    <location>
        <position position="106"/>
    </location>
    <ligand>
        <name>Mg(2+)</name>
        <dbReference type="ChEBI" id="CHEBI:18420"/>
    </ligand>
</feature>
<protein>
    <submittedName>
        <fullName evidence="8">3-deoxy-D-manno-octulosonate 8-phosphate phosphatase</fullName>
        <ecNumber evidence="8">3.1.3.45</ecNumber>
    </submittedName>
</protein>
<dbReference type="InterPro" id="IPR023214">
    <property type="entry name" value="HAD_sf"/>
</dbReference>
<feature type="binding site" evidence="7">
    <location>
        <position position="13"/>
    </location>
    <ligand>
        <name>Mg(2+)</name>
        <dbReference type="ChEBI" id="CHEBI:18420"/>
    </ligand>
</feature>
<dbReference type="EMBL" id="CP029462">
    <property type="protein sequence ID" value="AXL21698.1"/>
    <property type="molecule type" value="Genomic_DNA"/>
</dbReference>
<organism evidence="8 9">
    <name type="scientific">Megasphaera stantonii</name>
    <dbReference type="NCBI Taxonomy" id="2144175"/>
    <lineage>
        <taxon>Bacteria</taxon>
        <taxon>Bacillati</taxon>
        <taxon>Bacillota</taxon>
        <taxon>Negativicutes</taxon>
        <taxon>Veillonellales</taxon>
        <taxon>Veillonellaceae</taxon>
        <taxon>Megasphaera</taxon>
    </lineage>
</organism>
<comment type="cofactor">
    <cofactor evidence="1 7">
        <name>Mg(2+)</name>
        <dbReference type="ChEBI" id="CHEBI:18420"/>
    </cofactor>
</comment>
<feature type="binding site" evidence="7">
    <location>
        <position position="15"/>
    </location>
    <ligand>
        <name>substrate</name>
    </ligand>
</feature>
<comment type="subunit">
    <text evidence="3">Homotetramer.</text>
</comment>
<dbReference type="OrthoDB" id="9805604at2"/>
<sequence>MDGWREIKLLAFDVDGVLTDGTIYYGPGGDAMKGFSARDGMGISLARAAGLKTAIITGRRSPMVERRAEDLHIDYVMQNTSDKLAAFSQLCQDLGISMGEAAYMGDDLNDLAVVAKAGCGASPADGCAEVREAASFVSAYAGGHGALREWVEYILKQQHQWDSVLSRYMSGMAAVIQ</sequence>
<dbReference type="GO" id="GO:0008781">
    <property type="term" value="F:N-acylneuraminate cytidylyltransferase activity"/>
    <property type="evidence" value="ECO:0007669"/>
    <property type="project" value="TreeGrafter"/>
</dbReference>
<evidence type="ECO:0000313" key="9">
    <source>
        <dbReference type="Proteomes" id="UP000254337"/>
    </source>
</evidence>
<evidence type="ECO:0000256" key="6">
    <source>
        <dbReference type="ARBA" id="ARBA00022842"/>
    </source>
</evidence>
<accession>A0A346B0Q5</accession>
<dbReference type="GO" id="GO:0046872">
    <property type="term" value="F:metal ion binding"/>
    <property type="evidence" value="ECO:0007669"/>
    <property type="project" value="UniProtKB-KW"/>
</dbReference>
<dbReference type="Pfam" id="PF08282">
    <property type="entry name" value="Hydrolase_3"/>
    <property type="match status" value="1"/>
</dbReference>
<proteinExistence type="inferred from homology"/>
<dbReference type="InterPro" id="IPR036412">
    <property type="entry name" value="HAD-like_sf"/>
</dbReference>
<keyword evidence="6 7" id="KW-0460">Magnesium</keyword>
<evidence type="ECO:0000313" key="8">
    <source>
        <dbReference type="EMBL" id="AXL21698.1"/>
    </source>
</evidence>
<dbReference type="Proteomes" id="UP000254337">
    <property type="component" value="Chromosome"/>
</dbReference>
<dbReference type="FunFam" id="3.40.50.1000:FF:000029">
    <property type="entry name" value="3-deoxy-D-manno-octulosonate 8-phosphate phosphatase KdsC"/>
    <property type="match status" value="1"/>
</dbReference>
<reference evidence="8 9" key="1">
    <citation type="submission" date="2018-05" db="EMBL/GenBank/DDBJ databases">
        <title>Complete genome sequence of Megasphaera sp. AJH120T, isolated from the ceca of a chicken.</title>
        <authorList>
            <person name="Maki J."/>
            <person name="Looft T."/>
        </authorList>
    </citation>
    <scope>NUCLEOTIDE SEQUENCE [LARGE SCALE GENOMIC DNA]</scope>
    <source>
        <strain evidence="8 9">AJH120</strain>
    </source>
</reference>
<dbReference type="SFLD" id="SFLDS00003">
    <property type="entry name" value="Haloacid_Dehalogenase"/>
    <property type="match status" value="1"/>
</dbReference>
<gene>
    <name evidence="8" type="ORF">DKB62_09050</name>
</gene>
<dbReference type="SUPFAM" id="SSF56784">
    <property type="entry name" value="HAD-like"/>
    <property type="match status" value="1"/>
</dbReference>
<keyword evidence="5 8" id="KW-0378">Hydrolase</keyword>
<dbReference type="InterPro" id="IPR010023">
    <property type="entry name" value="KdsC_fam"/>
</dbReference>
<keyword evidence="4 7" id="KW-0479">Metal-binding</keyword>
<evidence type="ECO:0000256" key="1">
    <source>
        <dbReference type="ARBA" id="ARBA00001946"/>
    </source>
</evidence>
<dbReference type="PANTHER" id="PTHR21485">
    <property type="entry name" value="HAD SUPERFAMILY MEMBERS CMAS AND KDSC"/>
    <property type="match status" value="1"/>
</dbReference>
<dbReference type="RefSeq" id="WP_107195644.1">
    <property type="nucleotide sequence ID" value="NZ_CP029462.1"/>
</dbReference>
<dbReference type="EC" id="3.1.3.45" evidence="8"/>
<dbReference type="SFLD" id="SFLDG01136">
    <property type="entry name" value="C1.6:_Phosphoserine_Phosphatas"/>
    <property type="match status" value="1"/>
</dbReference>
<evidence type="ECO:0000256" key="3">
    <source>
        <dbReference type="ARBA" id="ARBA00011881"/>
    </source>
</evidence>
<dbReference type="InterPro" id="IPR050793">
    <property type="entry name" value="CMP-NeuNAc_synthase"/>
</dbReference>
<evidence type="ECO:0000256" key="4">
    <source>
        <dbReference type="ARBA" id="ARBA00022723"/>
    </source>
</evidence>
<dbReference type="GO" id="GO:0019143">
    <property type="term" value="F:3-deoxy-manno-octulosonate-8-phosphatase activity"/>
    <property type="evidence" value="ECO:0007669"/>
    <property type="project" value="UniProtKB-EC"/>
</dbReference>
<dbReference type="PIRSF" id="PIRSF006118">
    <property type="entry name" value="KDO8-P_Ptase"/>
    <property type="match status" value="1"/>
</dbReference>
<comment type="similarity">
    <text evidence="2">Belongs to the KdsC family.</text>
</comment>
<dbReference type="SFLD" id="SFLDG01138">
    <property type="entry name" value="C1.6.2:_Deoxy-d-mannose-octulo"/>
    <property type="match status" value="1"/>
</dbReference>
<dbReference type="Gene3D" id="3.40.50.1000">
    <property type="entry name" value="HAD superfamily/HAD-like"/>
    <property type="match status" value="1"/>
</dbReference>
<evidence type="ECO:0000256" key="5">
    <source>
        <dbReference type="ARBA" id="ARBA00022801"/>
    </source>
</evidence>
<evidence type="ECO:0000256" key="2">
    <source>
        <dbReference type="ARBA" id="ARBA00005893"/>
    </source>
</evidence>